<dbReference type="Pfam" id="PF07811">
    <property type="entry name" value="TadE"/>
    <property type="match status" value="1"/>
</dbReference>
<gene>
    <name evidence="3" type="ORF">C6Y53_00045</name>
</gene>
<keyword evidence="1" id="KW-1133">Transmembrane helix</keyword>
<dbReference type="EMBL" id="CP027665">
    <property type="protein sequence ID" value="AVO36261.1"/>
    <property type="molecule type" value="Genomic_DNA"/>
</dbReference>
<protein>
    <submittedName>
        <fullName evidence="3">Pilus assembly protein</fullName>
    </submittedName>
</protein>
<evidence type="ECO:0000313" key="4">
    <source>
        <dbReference type="Proteomes" id="UP000237655"/>
    </source>
</evidence>
<accession>A0A2S0MKI0</accession>
<name>A0A2S0MKI0_9RHOB</name>
<feature type="domain" description="TadE-like" evidence="2">
    <location>
        <begin position="27"/>
        <end position="67"/>
    </location>
</feature>
<organism evidence="3 4">
    <name type="scientific">Pukyongiella litopenaei</name>
    <dbReference type="NCBI Taxonomy" id="2605946"/>
    <lineage>
        <taxon>Bacteria</taxon>
        <taxon>Pseudomonadati</taxon>
        <taxon>Pseudomonadota</taxon>
        <taxon>Alphaproteobacteria</taxon>
        <taxon>Rhodobacterales</taxon>
        <taxon>Paracoccaceae</taxon>
        <taxon>Pukyongiella</taxon>
    </lineage>
</organism>
<keyword evidence="4" id="KW-1185">Reference proteome</keyword>
<evidence type="ECO:0000313" key="3">
    <source>
        <dbReference type="EMBL" id="AVO36261.1"/>
    </source>
</evidence>
<dbReference type="RefSeq" id="WP_106470576.1">
    <property type="nucleotide sequence ID" value="NZ_CP027665.1"/>
</dbReference>
<sequence>MWRPAQIRLRDRFRAWFWTRFWRDDGGNSTIEFVLTFPAVMTLMLAGIELGILALHHSALERAVDLTVRDIRLGTGSAPQHDVLKTLICQRAGFIDECGVNLRLEMVRADPRNWTGIDPTPDCTDQSDEVAPVRSFVNGRENELMILRACAKIEPMFPTAGLARHMVLDGAGQYALVSTTAFVQEPE</sequence>
<dbReference type="KEGG" id="thas:C6Y53_00045"/>
<evidence type="ECO:0000259" key="2">
    <source>
        <dbReference type="Pfam" id="PF07811"/>
    </source>
</evidence>
<keyword evidence="1" id="KW-0812">Transmembrane</keyword>
<dbReference type="Proteomes" id="UP000237655">
    <property type="component" value="Chromosome"/>
</dbReference>
<proteinExistence type="predicted"/>
<dbReference type="AlphaFoldDB" id="A0A2S0MKI0"/>
<dbReference type="InterPro" id="IPR012495">
    <property type="entry name" value="TadE-like_dom"/>
</dbReference>
<keyword evidence="1" id="KW-0472">Membrane</keyword>
<evidence type="ECO:0000256" key="1">
    <source>
        <dbReference type="SAM" id="Phobius"/>
    </source>
</evidence>
<feature type="transmembrane region" description="Helical" evidence="1">
    <location>
        <begin position="33"/>
        <end position="55"/>
    </location>
</feature>
<reference evidence="4" key="1">
    <citation type="submission" date="2018-03" db="EMBL/GenBank/DDBJ databases">
        <title>Genomic analysis of the strain SH-1 isolated from shrimp intestine.</title>
        <authorList>
            <person name="Kim Y.-S."/>
            <person name="Kim S.-E."/>
            <person name="Kim K.-H."/>
        </authorList>
    </citation>
    <scope>NUCLEOTIDE SEQUENCE [LARGE SCALE GENOMIC DNA]</scope>
    <source>
        <strain evidence="4">SH-1</strain>
    </source>
</reference>